<dbReference type="AlphaFoldDB" id="A0A9P4QX28"/>
<comment type="caution">
    <text evidence="2">The sequence shown here is derived from an EMBL/GenBank/DDBJ whole genome shotgun (WGS) entry which is preliminary data.</text>
</comment>
<protein>
    <submittedName>
        <fullName evidence="2">Uncharacterized protein</fullName>
    </submittedName>
</protein>
<proteinExistence type="predicted"/>
<dbReference type="EMBL" id="ML996172">
    <property type="protein sequence ID" value="KAF2732757.1"/>
    <property type="molecule type" value="Genomic_DNA"/>
</dbReference>
<dbReference type="SUPFAM" id="SSF101082">
    <property type="entry name" value="Typo IV secretion system protein TraC"/>
    <property type="match status" value="1"/>
</dbReference>
<evidence type="ECO:0000313" key="3">
    <source>
        <dbReference type="Proteomes" id="UP000799444"/>
    </source>
</evidence>
<evidence type="ECO:0000313" key="2">
    <source>
        <dbReference type="EMBL" id="KAF2732757.1"/>
    </source>
</evidence>
<feature type="compositionally biased region" description="Low complexity" evidence="1">
    <location>
        <begin position="18"/>
        <end position="37"/>
    </location>
</feature>
<accession>A0A9P4QX28</accession>
<feature type="compositionally biased region" description="Basic and acidic residues" evidence="1">
    <location>
        <begin position="47"/>
        <end position="82"/>
    </location>
</feature>
<organism evidence="2 3">
    <name type="scientific">Polyplosphaeria fusca</name>
    <dbReference type="NCBI Taxonomy" id="682080"/>
    <lineage>
        <taxon>Eukaryota</taxon>
        <taxon>Fungi</taxon>
        <taxon>Dikarya</taxon>
        <taxon>Ascomycota</taxon>
        <taxon>Pezizomycotina</taxon>
        <taxon>Dothideomycetes</taxon>
        <taxon>Pleosporomycetidae</taxon>
        <taxon>Pleosporales</taxon>
        <taxon>Tetraplosphaeriaceae</taxon>
        <taxon>Polyplosphaeria</taxon>
    </lineage>
</organism>
<dbReference type="Proteomes" id="UP000799444">
    <property type="component" value="Unassembled WGS sequence"/>
</dbReference>
<gene>
    <name evidence="2" type="ORF">EJ04DRAFT_304601</name>
</gene>
<feature type="region of interest" description="Disordered" evidence="1">
    <location>
        <begin position="1"/>
        <end position="82"/>
    </location>
</feature>
<sequence length="149" mass="17361">MNDFSPYGGNSWGNIPHSQQQNSYGSGQGYYSSPYNSFQGQNYSEYPRARNRERPPHNSHSWDKGGYGDRRPRAHNGNDDLERLAREVDAQWKSLMLQFQQFEMMKRDIEAKWQRAQEMKQRGRDREAMSLLMEVKSAMRGMGMGSGDR</sequence>
<name>A0A9P4QX28_9PLEO</name>
<keyword evidence="3" id="KW-1185">Reference proteome</keyword>
<reference evidence="2" key="1">
    <citation type="journal article" date="2020" name="Stud. Mycol.">
        <title>101 Dothideomycetes genomes: a test case for predicting lifestyles and emergence of pathogens.</title>
        <authorList>
            <person name="Haridas S."/>
            <person name="Albert R."/>
            <person name="Binder M."/>
            <person name="Bloem J."/>
            <person name="Labutti K."/>
            <person name="Salamov A."/>
            <person name="Andreopoulos B."/>
            <person name="Baker S."/>
            <person name="Barry K."/>
            <person name="Bills G."/>
            <person name="Bluhm B."/>
            <person name="Cannon C."/>
            <person name="Castanera R."/>
            <person name="Culley D."/>
            <person name="Daum C."/>
            <person name="Ezra D."/>
            <person name="Gonzalez J."/>
            <person name="Henrissat B."/>
            <person name="Kuo A."/>
            <person name="Liang C."/>
            <person name="Lipzen A."/>
            <person name="Lutzoni F."/>
            <person name="Magnuson J."/>
            <person name="Mondo S."/>
            <person name="Nolan M."/>
            <person name="Ohm R."/>
            <person name="Pangilinan J."/>
            <person name="Park H.-J."/>
            <person name="Ramirez L."/>
            <person name="Alfaro M."/>
            <person name="Sun H."/>
            <person name="Tritt A."/>
            <person name="Yoshinaga Y."/>
            <person name="Zwiers L.-H."/>
            <person name="Turgeon B."/>
            <person name="Goodwin S."/>
            <person name="Spatafora J."/>
            <person name="Crous P."/>
            <person name="Grigoriev I."/>
        </authorList>
    </citation>
    <scope>NUCLEOTIDE SEQUENCE</scope>
    <source>
        <strain evidence="2">CBS 125425</strain>
    </source>
</reference>
<evidence type="ECO:0000256" key="1">
    <source>
        <dbReference type="SAM" id="MobiDB-lite"/>
    </source>
</evidence>